<keyword evidence="2" id="KW-1185">Reference proteome</keyword>
<evidence type="ECO:0000313" key="2">
    <source>
        <dbReference type="Proteomes" id="UP001055811"/>
    </source>
</evidence>
<comment type="caution">
    <text evidence="1">The sequence shown here is derived from an EMBL/GenBank/DDBJ whole genome shotgun (WGS) entry which is preliminary data.</text>
</comment>
<protein>
    <submittedName>
        <fullName evidence="1">Uncharacterized protein</fullName>
    </submittedName>
</protein>
<gene>
    <name evidence="1" type="ORF">L2E82_06526</name>
</gene>
<dbReference type="EMBL" id="CM042009">
    <property type="protein sequence ID" value="KAI3792639.1"/>
    <property type="molecule type" value="Genomic_DNA"/>
</dbReference>
<accession>A0ACB9H9T4</accession>
<reference evidence="1 2" key="2">
    <citation type="journal article" date="2022" name="Mol. Ecol. Resour.">
        <title>The genomes of chicory, endive, great burdock and yacon provide insights into Asteraceae paleo-polyploidization history and plant inulin production.</title>
        <authorList>
            <person name="Fan W."/>
            <person name="Wang S."/>
            <person name="Wang H."/>
            <person name="Wang A."/>
            <person name="Jiang F."/>
            <person name="Liu H."/>
            <person name="Zhao H."/>
            <person name="Xu D."/>
            <person name="Zhang Y."/>
        </authorList>
    </citation>
    <scope>NUCLEOTIDE SEQUENCE [LARGE SCALE GENOMIC DNA]</scope>
    <source>
        <strain evidence="2">cv. Punajuju</strain>
        <tissue evidence="1">Leaves</tissue>
    </source>
</reference>
<sequence length="107" mass="12750">MTLCRAFPGQSCCLLVEQEFNTRRLLTVEPHALHTTKERKEIWRSINQFSGLSNGVFITSWRERERERERVLELKQHNQFCCSGFVICSFVTEDWRFRVSIELVKLL</sequence>
<organism evidence="1 2">
    <name type="scientific">Cichorium intybus</name>
    <name type="common">Chicory</name>
    <dbReference type="NCBI Taxonomy" id="13427"/>
    <lineage>
        <taxon>Eukaryota</taxon>
        <taxon>Viridiplantae</taxon>
        <taxon>Streptophyta</taxon>
        <taxon>Embryophyta</taxon>
        <taxon>Tracheophyta</taxon>
        <taxon>Spermatophyta</taxon>
        <taxon>Magnoliopsida</taxon>
        <taxon>eudicotyledons</taxon>
        <taxon>Gunneridae</taxon>
        <taxon>Pentapetalae</taxon>
        <taxon>asterids</taxon>
        <taxon>campanulids</taxon>
        <taxon>Asterales</taxon>
        <taxon>Asteraceae</taxon>
        <taxon>Cichorioideae</taxon>
        <taxon>Cichorieae</taxon>
        <taxon>Cichoriinae</taxon>
        <taxon>Cichorium</taxon>
    </lineage>
</organism>
<name>A0ACB9H9T4_CICIN</name>
<dbReference type="Proteomes" id="UP001055811">
    <property type="component" value="Linkage Group LG01"/>
</dbReference>
<evidence type="ECO:0000313" key="1">
    <source>
        <dbReference type="EMBL" id="KAI3792639.1"/>
    </source>
</evidence>
<reference evidence="2" key="1">
    <citation type="journal article" date="2022" name="Mol. Ecol. Resour.">
        <title>The genomes of chicory, endive, great burdock and yacon provide insights into Asteraceae palaeo-polyploidization history and plant inulin production.</title>
        <authorList>
            <person name="Fan W."/>
            <person name="Wang S."/>
            <person name="Wang H."/>
            <person name="Wang A."/>
            <person name="Jiang F."/>
            <person name="Liu H."/>
            <person name="Zhao H."/>
            <person name="Xu D."/>
            <person name="Zhang Y."/>
        </authorList>
    </citation>
    <scope>NUCLEOTIDE SEQUENCE [LARGE SCALE GENOMIC DNA]</scope>
    <source>
        <strain evidence="2">cv. Punajuju</strain>
    </source>
</reference>
<proteinExistence type="predicted"/>